<name>A0ABN8PHP1_9CNID</name>
<accession>A0ABN8PHP1</accession>
<reference evidence="2 3" key="1">
    <citation type="submission" date="2022-05" db="EMBL/GenBank/DDBJ databases">
        <authorList>
            <consortium name="Genoscope - CEA"/>
            <person name="William W."/>
        </authorList>
    </citation>
    <scope>NUCLEOTIDE SEQUENCE [LARGE SCALE GENOMIC DNA]</scope>
</reference>
<comment type="caution">
    <text evidence="2">The sequence shown here is derived from an EMBL/GenBank/DDBJ whole genome shotgun (WGS) entry which is preliminary data.</text>
</comment>
<evidence type="ECO:0000313" key="2">
    <source>
        <dbReference type="EMBL" id="CAH3143282.1"/>
    </source>
</evidence>
<evidence type="ECO:0000259" key="1">
    <source>
        <dbReference type="Pfam" id="PF18199"/>
    </source>
</evidence>
<dbReference type="Pfam" id="PF18199">
    <property type="entry name" value="Dynein_C"/>
    <property type="match status" value="1"/>
</dbReference>
<dbReference type="PANTHER" id="PTHR22878">
    <property type="entry name" value="DYNEIN HEAVY CHAIN 6, AXONEMAL-LIKE-RELATED"/>
    <property type="match status" value="1"/>
</dbReference>
<dbReference type="Gene3D" id="1.20.1270.280">
    <property type="match status" value="1"/>
</dbReference>
<dbReference type="Gene3D" id="3.10.490.20">
    <property type="match status" value="1"/>
</dbReference>
<dbReference type="InterPro" id="IPR041228">
    <property type="entry name" value="Dynein_C"/>
</dbReference>
<dbReference type="InterPro" id="IPR026983">
    <property type="entry name" value="DHC"/>
</dbReference>
<dbReference type="Proteomes" id="UP001159405">
    <property type="component" value="Unassembled WGS sequence"/>
</dbReference>
<dbReference type="InterPro" id="IPR043160">
    <property type="entry name" value="Dynein_C_barrel"/>
</dbReference>
<evidence type="ECO:0000313" key="3">
    <source>
        <dbReference type="Proteomes" id="UP001159405"/>
    </source>
</evidence>
<gene>
    <name evidence="2" type="ORF">PLOB_00043310</name>
</gene>
<dbReference type="EMBL" id="CALNXK010000070">
    <property type="protein sequence ID" value="CAH3143282.1"/>
    <property type="molecule type" value="Genomic_DNA"/>
</dbReference>
<keyword evidence="3" id="KW-1185">Reference proteome</keyword>
<protein>
    <recommendedName>
        <fullName evidence="1">Dynein heavy chain C-terminal domain-containing protein</fullName>
    </recommendedName>
</protein>
<dbReference type="PANTHER" id="PTHR22878:SF66">
    <property type="entry name" value="DYNEIN AXONEMAL HEAVY CHAIN 7"/>
    <property type="match status" value="1"/>
</dbReference>
<feature type="domain" description="Dynein heavy chain C-terminal" evidence="1">
    <location>
        <begin position="1"/>
        <end position="168"/>
    </location>
</feature>
<organism evidence="2 3">
    <name type="scientific">Porites lobata</name>
    <dbReference type="NCBI Taxonomy" id="104759"/>
    <lineage>
        <taxon>Eukaryota</taxon>
        <taxon>Metazoa</taxon>
        <taxon>Cnidaria</taxon>
        <taxon>Anthozoa</taxon>
        <taxon>Hexacorallia</taxon>
        <taxon>Scleractinia</taxon>
        <taxon>Fungiina</taxon>
        <taxon>Poritidae</taxon>
        <taxon>Porites</taxon>
    </lineage>
</organism>
<sequence>MSSELEEVAGGILKGKIPGLLMEKSYPSLKALGSYVNDLIARLKFLQEWYDNGVPPMFLVSGFFFTQAFLTGSKQNYAGKCTIPIDLLTFVIEVLGDNNYETPPEDGVYVNGLFMEGCRWDREERVIRESHPKALYDSMPVLWLKLCKKEEIVDRPRYVALVYKTTEVRSSEVRFLPQASPLTL</sequence>
<proteinExistence type="predicted"/>